<evidence type="ECO:0000256" key="1">
    <source>
        <dbReference type="SAM" id="MobiDB-lite"/>
    </source>
</evidence>
<dbReference type="CDD" id="cd12797">
    <property type="entry name" value="M23_peptidase"/>
    <property type="match status" value="1"/>
</dbReference>
<dbReference type="Gene3D" id="2.70.70.10">
    <property type="entry name" value="Glucose Permease (Domain IIA)"/>
    <property type="match status" value="1"/>
</dbReference>
<accession>A0A7C9PMP2</accession>
<dbReference type="PANTHER" id="PTHR21666">
    <property type="entry name" value="PEPTIDASE-RELATED"/>
    <property type="match status" value="1"/>
</dbReference>
<dbReference type="SUPFAM" id="SSF51261">
    <property type="entry name" value="Duplicated hybrid motif"/>
    <property type="match status" value="1"/>
</dbReference>
<dbReference type="GO" id="GO:0004222">
    <property type="term" value="F:metalloendopeptidase activity"/>
    <property type="evidence" value="ECO:0007669"/>
    <property type="project" value="TreeGrafter"/>
</dbReference>
<feature type="compositionally biased region" description="Basic and acidic residues" evidence="1">
    <location>
        <begin position="28"/>
        <end position="38"/>
    </location>
</feature>
<dbReference type="EMBL" id="JAAGWZ010000002">
    <property type="protein sequence ID" value="NEM91052.1"/>
    <property type="molecule type" value="Genomic_DNA"/>
</dbReference>
<gene>
    <name evidence="3" type="ORF">G3T37_06745</name>
</gene>
<keyword evidence="4" id="KW-1185">Reference proteome</keyword>
<dbReference type="InterPro" id="IPR050570">
    <property type="entry name" value="Cell_wall_metabolism_enzyme"/>
</dbReference>
<feature type="region of interest" description="Disordered" evidence="1">
    <location>
        <begin position="1"/>
        <end position="38"/>
    </location>
</feature>
<proteinExistence type="predicted"/>
<evidence type="ECO:0000313" key="3">
    <source>
        <dbReference type="EMBL" id="NEM91052.1"/>
    </source>
</evidence>
<dbReference type="Proteomes" id="UP000479756">
    <property type="component" value="Unassembled WGS sequence"/>
</dbReference>
<dbReference type="RefSeq" id="WP_163472742.1">
    <property type="nucleotide sequence ID" value="NZ_JAAGWZ010000002.1"/>
</dbReference>
<sequence length="297" mass="30393">MTMPPALPSRRELREQSSPKARKAAARAQREREKRRARLRVADVPRKSIAKRLIPVGALGFAAALMFATSLPASALLSPGAVAAAATETAAKAVTATGGTTAAGGQVLAPVSATGEAAAVPLADDGISVMSYAEVQKLNYTFATGSVAYTVNNSGPIRWPFPVAVPLGDLFGPRAAPCAGCSTFHHGIDFQPGDGAPIYAIAAGVVSQVDHYDASLGNVVYITHTIGGQQITSLYGHMQEGSSSLKVGQKVAEGDLVGLVGSTGESSGPHLHLGILEGGPTGPPINPLPWLIAHTAH</sequence>
<name>A0A7C9PMP2_9MICO</name>
<evidence type="ECO:0000259" key="2">
    <source>
        <dbReference type="Pfam" id="PF01551"/>
    </source>
</evidence>
<evidence type="ECO:0000313" key="4">
    <source>
        <dbReference type="Proteomes" id="UP000479756"/>
    </source>
</evidence>
<dbReference type="Pfam" id="PF01551">
    <property type="entry name" value="Peptidase_M23"/>
    <property type="match status" value="1"/>
</dbReference>
<reference evidence="3 4" key="1">
    <citation type="journal article" date="2014" name="Int. J. Syst. Evol. Microbiol.">
        <title>Description of Galbitalea soli gen. nov., sp. nov., and Frondihabitans sucicola sp. nov.</title>
        <authorList>
            <person name="Kim S.J."/>
            <person name="Lim J.M."/>
            <person name="Ahn J.H."/>
            <person name="Weon H.Y."/>
            <person name="Hamada M."/>
            <person name="Suzuki K."/>
            <person name="Ahn T.Y."/>
            <person name="Kwon S.W."/>
        </authorList>
    </citation>
    <scope>NUCLEOTIDE SEQUENCE [LARGE SCALE GENOMIC DNA]</scope>
    <source>
        <strain evidence="3 4">NBRC 108727</strain>
    </source>
</reference>
<dbReference type="PANTHER" id="PTHR21666:SF270">
    <property type="entry name" value="MUREIN HYDROLASE ACTIVATOR ENVC"/>
    <property type="match status" value="1"/>
</dbReference>
<comment type="caution">
    <text evidence="3">The sequence shown here is derived from an EMBL/GenBank/DDBJ whole genome shotgun (WGS) entry which is preliminary data.</text>
</comment>
<dbReference type="InterPro" id="IPR016047">
    <property type="entry name" value="M23ase_b-sheet_dom"/>
</dbReference>
<protein>
    <submittedName>
        <fullName evidence="3">M23 family metallopeptidase</fullName>
    </submittedName>
</protein>
<dbReference type="AlphaFoldDB" id="A0A7C9PMP2"/>
<organism evidence="3 4">
    <name type="scientific">Galbitalea soli</name>
    <dbReference type="NCBI Taxonomy" id="1268042"/>
    <lineage>
        <taxon>Bacteria</taxon>
        <taxon>Bacillati</taxon>
        <taxon>Actinomycetota</taxon>
        <taxon>Actinomycetes</taxon>
        <taxon>Micrococcales</taxon>
        <taxon>Microbacteriaceae</taxon>
        <taxon>Galbitalea</taxon>
    </lineage>
</organism>
<feature type="domain" description="M23ase beta-sheet core" evidence="2">
    <location>
        <begin position="184"/>
        <end position="279"/>
    </location>
</feature>
<dbReference type="InterPro" id="IPR011055">
    <property type="entry name" value="Dup_hybrid_motif"/>
</dbReference>